<dbReference type="PIRSF" id="PIRSF005572">
    <property type="entry name" value="NifS"/>
    <property type="match status" value="1"/>
</dbReference>
<keyword evidence="13" id="KW-1185">Reference proteome</keyword>
<evidence type="ECO:0000313" key="13">
    <source>
        <dbReference type="Proteomes" id="UP000317180"/>
    </source>
</evidence>
<dbReference type="EMBL" id="RHHN01000052">
    <property type="protein sequence ID" value="RNB52794.1"/>
    <property type="molecule type" value="Genomic_DNA"/>
</dbReference>
<evidence type="ECO:0000313" key="12">
    <source>
        <dbReference type="Proteomes" id="UP000276178"/>
    </source>
</evidence>
<dbReference type="InterPro" id="IPR016454">
    <property type="entry name" value="Cysteine_dSase"/>
</dbReference>
<proteinExistence type="inferred from homology"/>
<dbReference type="EMBL" id="BJOD01000091">
    <property type="protein sequence ID" value="GED28686.1"/>
    <property type="molecule type" value="Genomic_DNA"/>
</dbReference>
<keyword evidence="4" id="KW-0479">Metal-binding</keyword>
<evidence type="ECO:0000256" key="1">
    <source>
        <dbReference type="ARBA" id="ARBA00001933"/>
    </source>
</evidence>
<dbReference type="GO" id="GO:0031071">
    <property type="term" value="F:cysteine desulfurase activity"/>
    <property type="evidence" value="ECO:0007669"/>
    <property type="project" value="UniProtKB-EC"/>
</dbReference>
<gene>
    <name evidence="10" type="primary">iscS</name>
    <name evidence="10" type="ORF">BAG01nite_47880</name>
    <name evidence="11" type="ORF">EB820_18420</name>
</gene>
<evidence type="ECO:0000256" key="7">
    <source>
        <dbReference type="ARBA" id="ARBA00023014"/>
    </source>
</evidence>
<evidence type="ECO:0000256" key="2">
    <source>
        <dbReference type="ARBA" id="ARBA00006490"/>
    </source>
</evidence>
<evidence type="ECO:0000313" key="10">
    <source>
        <dbReference type="EMBL" id="GED28686.1"/>
    </source>
</evidence>
<protein>
    <submittedName>
        <fullName evidence="10 11">Cysteine desulfurase</fullName>
    </submittedName>
</protein>
<dbReference type="GeneID" id="82812904"/>
<organism evidence="11 12">
    <name type="scientific">Brevibacillus agri</name>
    <dbReference type="NCBI Taxonomy" id="51101"/>
    <lineage>
        <taxon>Bacteria</taxon>
        <taxon>Bacillati</taxon>
        <taxon>Bacillota</taxon>
        <taxon>Bacilli</taxon>
        <taxon>Bacillales</taxon>
        <taxon>Paenibacillaceae</taxon>
        <taxon>Brevibacillus</taxon>
    </lineage>
</organism>
<evidence type="ECO:0000259" key="9">
    <source>
        <dbReference type="Pfam" id="PF00266"/>
    </source>
</evidence>
<evidence type="ECO:0000256" key="4">
    <source>
        <dbReference type="ARBA" id="ARBA00022723"/>
    </source>
</evidence>
<sequence>MIYFDNSATTPVHPEVFDAMLPFFKEEYGNPSSKYYTLAENAKKAVEEARFHIAELLKCDPDEVVFTSGATESNNMVLKGYLDTRSGVRIITTKTEHPSVLDTAQYLESHGVKVHYLDVDTYGFCDVDQLDTLLESDHHLKTLVSVVWGNNEIGTLNDLSTISSICAKHGVSLHTDATQVAGKVEIDLSSQVITFLSLSSHKIHGPKGIGACIIKKDALGIRTKLTPLLHGGGQEFGYRSGTLNVHNIVGFGKAAEIAKRDLRSTMKHLAELEQYLLQKLHEKLSGILHLNSRAATKIPGIVNIRFEGVNNELLVKKLADHFAISTGSACSSSKPSHVLQSIGLTLDQVRSSVRISLSRFNTRDEIDLFIDTLTR</sequence>
<comment type="cofactor">
    <cofactor evidence="1">
        <name>pyridoxal 5'-phosphate</name>
        <dbReference type="ChEBI" id="CHEBI:597326"/>
    </cofactor>
</comment>
<comment type="caution">
    <text evidence="11">The sequence shown here is derived from an EMBL/GenBank/DDBJ whole genome shotgun (WGS) entry which is preliminary data.</text>
</comment>
<name>A0A3M8ANJ8_9BACL</name>
<dbReference type="InterPro" id="IPR015422">
    <property type="entry name" value="PyrdxlP-dep_Trfase_small"/>
</dbReference>
<reference evidence="10 13" key="2">
    <citation type="submission" date="2019-06" db="EMBL/GenBank/DDBJ databases">
        <title>Whole genome shotgun sequence of Brevibacillus agri NBRC 15538.</title>
        <authorList>
            <person name="Hosoyama A."/>
            <person name="Uohara A."/>
            <person name="Ohji S."/>
            <person name="Ichikawa N."/>
        </authorList>
    </citation>
    <scope>NUCLEOTIDE SEQUENCE [LARGE SCALE GENOMIC DNA]</scope>
    <source>
        <strain evidence="10 13">NBRC 15538</strain>
    </source>
</reference>
<dbReference type="PANTHER" id="PTHR11601">
    <property type="entry name" value="CYSTEINE DESULFURYLASE FAMILY MEMBER"/>
    <property type="match status" value="1"/>
</dbReference>
<keyword evidence="7" id="KW-0411">Iron-sulfur</keyword>
<dbReference type="SUPFAM" id="SSF53383">
    <property type="entry name" value="PLP-dependent transferases"/>
    <property type="match status" value="1"/>
</dbReference>
<feature type="domain" description="Aminotransferase class V" evidence="9">
    <location>
        <begin position="2"/>
        <end position="369"/>
    </location>
</feature>
<keyword evidence="5" id="KW-0663">Pyridoxal phosphate</keyword>
<evidence type="ECO:0000256" key="3">
    <source>
        <dbReference type="ARBA" id="ARBA00022679"/>
    </source>
</evidence>
<dbReference type="InterPro" id="IPR015421">
    <property type="entry name" value="PyrdxlP-dep_Trfase_major"/>
</dbReference>
<dbReference type="Gene3D" id="3.90.1150.10">
    <property type="entry name" value="Aspartate Aminotransferase, domain 1"/>
    <property type="match status" value="1"/>
</dbReference>
<dbReference type="OrthoDB" id="9808002at2"/>
<dbReference type="Pfam" id="PF00266">
    <property type="entry name" value="Aminotran_5"/>
    <property type="match status" value="1"/>
</dbReference>
<keyword evidence="3" id="KW-0808">Transferase</keyword>
<keyword evidence="6" id="KW-0408">Iron</keyword>
<dbReference type="AlphaFoldDB" id="A0A3M8ANJ8"/>
<dbReference type="GO" id="GO:0051536">
    <property type="term" value="F:iron-sulfur cluster binding"/>
    <property type="evidence" value="ECO:0007669"/>
    <property type="project" value="UniProtKB-KW"/>
</dbReference>
<dbReference type="InterPro" id="IPR015424">
    <property type="entry name" value="PyrdxlP-dep_Trfase"/>
</dbReference>
<dbReference type="Proteomes" id="UP000317180">
    <property type="component" value="Unassembled WGS sequence"/>
</dbReference>
<evidence type="ECO:0000256" key="8">
    <source>
        <dbReference type="ARBA" id="ARBA00050776"/>
    </source>
</evidence>
<evidence type="ECO:0000256" key="5">
    <source>
        <dbReference type="ARBA" id="ARBA00022898"/>
    </source>
</evidence>
<dbReference type="GO" id="GO:0046872">
    <property type="term" value="F:metal ion binding"/>
    <property type="evidence" value="ECO:0007669"/>
    <property type="project" value="UniProtKB-KW"/>
</dbReference>
<dbReference type="Proteomes" id="UP000276178">
    <property type="component" value="Unassembled WGS sequence"/>
</dbReference>
<dbReference type="InterPro" id="IPR000192">
    <property type="entry name" value="Aminotrans_V_dom"/>
</dbReference>
<comment type="similarity">
    <text evidence="2">Belongs to the class-V pyridoxal-phosphate-dependent aminotransferase family. NifS/IscS subfamily.</text>
</comment>
<dbReference type="PANTHER" id="PTHR11601:SF34">
    <property type="entry name" value="CYSTEINE DESULFURASE"/>
    <property type="match status" value="1"/>
</dbReference>
<dbReference type="RefSeq" id="WP_122953194.1">
    <property type="nucleotide sequence ID" value="NZ_BJOD01000091.1"/>
</dbReference>
<comment type="catalytic activity">
    <reaction evidence="8">
        <text>(sulfur carrier)-H + L-cysteine = (sulfur carrier)-SH + L-alanine</text>
        <dbReference type="Rhea" id="RHEA:43892"/>
        <dbReference type="Rhea" id="RHEA-COMP:14737"/>
        <dbReference type="Rhea" id="RHEA-COMP:14739"/>
        <dbReference type="ChEBI" id="CHEBI:29917"/>
        <dbReference type="ChEBI" id="CHEBI:35235"/>
        <dbReference type="ChEBI" id="CHEBI:57972"/>
        <dbReference type="ChEBI" id="CHEBI:64428"/>
        <dbReference type="EC" id="2.8.1.7"/>
    </reaction>
</comment>
<reference evidence="11 12" key="1">
    <citation type="submission" date="2018-10" db="EMBL/GenBank/DDBJ databases">
        <title>Phylogenomics of Brevibacillus.</title>
        <authorList>
            <person name="Dunlap C."/>
        </authorList>
    </citation>
    <scope>NUCLEOTIDE SEQUENCE [LARGE SCALE GENOMIC DNA]</scope>
    <source>
        <strain evidence="11 12">NRRL NRS 1219</strain>
    </source>
</reference>
<accession>A0A3M8ANJ8</accession>
<evidence type="ECO:0000313" key="11">
    <source>
        <dbReference type="EMBL" id="RNB52794.1"/>
    </source>
</evidence>
<dbReference type="Gene3D" id="3.40.640.10">
    <property type="entry name" value="Type I PLP-dependent aspartate aminotransferase-like (Major domain)"/>
    <property type="match status" value="1"/>
</dbReference>
<evidence type="ECO:0000256" key="6">
    <source>
        <dbReference type="ARBA" id="ARBA00023004"/>
    </source>
</evidence>